<dbReference type="GO" id="GO:0002949">
    <property type="term" value="P:tRNA threonylcarbamoyladenosine modification"/>
    <property type="evidence" value="ECO:0007669"/>
    <property type="project" value="InterPro"/>
</dbReference>
<gene>
    <name evidence="11" type="primary">ydiB</name>
    <name evidence="11" type="ORF">NCTC12278_00385</name>
</gene>
<dbReference type="STRING" id="1123303.GCA_000372425_01649"/>
<evidence type="ECO:0000256" key="9">
    <source>
        <dbReference type="ARBA" id="ARBA00022842"/>
    </source>
</evidence>
<keyword evidence="11" id="KW-0378">Hydrolase</keyword>
<dbReference type="PANTHER" id="PTHR33540">
    <property type="entry name" value="TRNA THREONYLCARBAMOYLADENOSINE BIOSYNTHESIS PROTEIN TSAE"/>
    <property type="match status" value="1"/>
</dbReference>
<keyword evidence="9" id="KW-0460">Magnesium</keyword>
<keyword evidence="12" id="KW-1185">Reference proteome</keyword>
<keyword evidence="6" id="KW-0479">Metal-binding</keyword>
<keyword evidence="7" id="KW-0547">Nucleotide-binding</keyword>
<evidence type="ECO:0000256" key="3">
    <source>
        <dbReference type="ARBA" id="ARBA00019010"/>
    </source>
</evidence>
<evidence type="ECO:0000256" key="1">
    <source>
        <dbReference type="ARBA" id="ARBA00004496"/>
    </source>
</evidence>
<dbReference type="GO" id="GO:0046872">
    <property type="term" value="F:metal ion binding"/>
    <property type="evidence" value="ECO:0007669"/>
    <property type="project" value="UniProtKB-KW"/>
</dbReference>
<evidence type="ECO:0000256" key="6">
    <source>
        <dbReference type="ARBA" id="ARBA00022723"/>
    </source>
</evidence>
<reference evidence="11 12" key="1">
    <citation type="submission" date="2018-06" db="EMBL/GenBank/DDBJ databases">
        <authorList>
            <consortium name="Pathogen Informatics"/>
            <person name="Doyle S."/>
        </authorList>
    </citation>
    <scope>NUCLEOTIDE SEQUENCE [LARGE SCALE GENOMIC DNA]</scope>
    <source>
        <strain evidence="11 12">NCTC12278</strain>
    </source>
</reference>
<keyword evidence="4" id="KW-0963">Cytoplasm</keyword>
<dbReference type="Proteomes" id="UP000249495">
    <property type="component" value="Chromosome 1"/>
</dbReference>
<dbReference type="Gene3D" id="3.40.50.300">
    <property type="entry name" value="P-loop containing nucleotide triphosphate hydrolases"/>
    <property type="match status" value="1"/>
</dbReference>
<evidence type="ECO:0000256" key="10">
    <source>
        <dbReference type="ARBA" id="ARBA00032441"/>
    </source>
</evidence>
<accession>A0A2X3W1N1</accession>
<comment type="subcellular location">
    <subcellularLocation>
        <location evidence="1">Cytoplasm</location>
    </subcellularLocation>
</comment>
<keyword evidence="8" id="KW-0067">ATP-binding</keyword>
<evidence type="ECO:0000256" key="4">
    <source>
        <dbReference type="ARBA" id="ARBA00022490"/>
    </source>
</evidence>
<sequence>MSMYSQNERQLMAIGQQLGQKLQRQDVLVLTGDLGAGKTTLTKGIAKGLGVAQMVKSPTYTIVRQYEGRLPLYHLDVYRIGDDPDSIDLDDFLFGDGVTVIEWGELLKEELPDDYLEVVLSREQDGRRLTFKPSGPRSRQLFEDFCRED</sequence>
<evidence type="ECO:0000256" key="7">
    <source>
        <dbReference type="ARBA" id="ARBA00022741"/>
    </source>
</evidence>
<dbReference type="GO" id="GO:0005524">
    <property type="term" value="F:ATP binding"/>
    <property type="evidence" value="ECO:0007669"/>
    <property type="project" value="UniProtKB-KW"/>
</dbReference>
<evidence type="ECO:0000256" key="8">
    <source>
        <dbReference type="ARBA" id="ARBA00022840"/>
    </source>
</evidence>
<dbReference type="FunFam" id="3.40.50.300:FF:000777">
    <property type="entry name" value="tRNA (N6-adenosine(37)-N6)-threonylcarbamoyltransferase complex ATPase TsaE"/>
    <property type="match status" value="1"/>
</dbReference>
<keyword evidence="5" id="KW-0819">tRNA processing</keyword>
<comment type="similarity">
    <text evidence="2">Belongs to the TsaE family.</text>
</comment>
<dbReference type="PANTHER" id="PTHR33540:SF2">
    <property type="entry name" value="TRNA THREONYLCARBAMOYLADENOSINE BIOSYNTHESIS PROTEIN TSAE"/>
    <property type="match status" value="1"/>
</dbReference>
<dbReference type="EMBL" id="LS483343">
    <property type="protein sequence ID" value="SQF39527.1"/>
    <property type="molecule type" value="Genomic_DNA"/>
</dbReference>
<dbReference type="NCBIfam" id="TIGR00150">
    <property type="entry name" value="T6A_YjeE"/>
    <property type="match status" value="1"/>
</dbReference>
<dbReference type="InterPro" id="IPR027417">
    <property type="entry name" value="P-loop_NTPase"/>
</dbReference>
<dbReference type="Pfam" id="PF02367">
    <property type="entry name" value="TsaE"/>
    <property type="match status" value="1"/>
</dbReference>
<dbReference type="SUPFAM" id="SSF52540">
    <property type="entry name" value="P-loop containing nucleoside triphosphate hydrolases"/>
    <property type="match status" value="1"/>
</dbReference>
<dbReference type="GO" id="GO:0016787">
    <property type="term" value="F:hydrolase activity"/>
    <property type="evidence" value="ECO:0007669"/>
    <property type="project" value="UniProtKB-KW"/>
</dbReference>
<dbReference type="KEGG" id="sfer:NCTC12278_00385"/>
<dbReference type="GO" id="GO:0005737">
    <property type="term" value="C:cytoplasm"/>
    <property type="evidence" value="ECO:0007669"/>
    <property type="project" value="UniProtKB-SubCell"/>
</dbReference>
<evidence type="ECO:0000313" key="11">
    <source>
        <dbReference type="EMBL" id="SQF39527.1"/>
    </source>
</evidence>
<evidence type="ECO:0000256" key="5">
    <source>
        <dbReference type="ARBA" id="ARBA00022694"/>
    </source>
</evidence>
<evidence type="ECO:0000313" key="12">
    <source>
        <dbReference type="Proteomes" id="UP000249495"/>
    </source>
</evidence>
<evidence type="ECO:0000256" key="2">
    <source>
        <dbReference type="ARBA" id="ARBA00007599"/>
    </source>
</evidence>
<proteinExistence type="inferred from homology"/>
<protein>
    <recommendedName>
        <fullName evidence="3">tRNA threonylcarbamoyladenosine biosynthesis protein TsaE</fullName>
    </recommendedName>
    <alternativeName>
        <fullName evidence="10">t(6)A37 threonylcarbamoyladenosine biosynthesis protein TsaE</fullName>
    </alternativeName>
</protein>
<organism evidence="11 12">
    <name type="scientific">Streptococcus ferus</name>
    <dbReference type="NCBI Taxonomy" id="1345"/>
    <lineage>
        <taxon>Bacteria</taxon>
        <taxon>Bacillati</taxon>
        <taxon>Bacillota</taxon>
        <taxon>Bacilli</taxon>
        <taxon>Lactobacillales</taxon>
        <taxon>Streptococcaceae</taxon>
        <taxon>Streptococcus</taxon>
    </lineage>
</organism>
<dbReference type="AlphaFoldDB" id="A0A2X3W1N1"/>
<dbReference type="InterPro" id="IPR003442">
    <property type="entry name" value="T6A_TsaE"/>
</dbReference>
<name>A0A2X3W1N1_9STRE</name>